<gene>
    <name evidence="2" type="ORF">LAESUDRAFT_758165</name>
</gene>
<feature type="compositionally biased region" description="Basic and acidic residues" evidence="1">
    <location>
        <begin position="45"/>
        <end position="63"/>
    </location>
</feature>
<feature type="region of interest" description="Disordered" evidence="1">
    <location>
        <begin position="1"/>
        <end position="106"/>
    </location>
</feature>
<dbReference type="EMBL" id="KV427618">
    <property type="protein sequence ID" value="KZT07574.1"/>
    <property type="molecule type" value="Genomic_DNA"/>
</dbReference>
<evidence type="ECO:0000256" key="1">
    <source>
        <dbReference type="SAM" id="MobiDB-lite"/>
    </source>
</evidence>
<evidence type="ECO:0008006" key="4">
    <source>
        <dbReference type="Google" id="ProtNLM"/>
    </source>
</evidence>
<dbReference type="Proteomes" id="UP000076871">
    <property type="component" value="Unassembled WGS sequence"/>
</dbReference>
<keyword evidence="3" id="KW-1185">Reference proteome</keyword>
<sequence>MTKALKFSEKRVKGLEGINETQKARITNLEALARLPPSPIQSPKKLVDKGKKRQDPLQRDIRDWVAGVSRSAGPSEPKPAHQANPEQPSGRVQMPPISPAESYEGDQEDELAGAHYAFPPEQPVLPPDRDCHSAAPALASSDKVNLLEAFDGTKTKAKAWLVDVMNYIVMKSSEFEDKQGKIRWALSYIRGSQIDHWKASLLERMMGGVSVYATLQDFIADFKKMYYPTNPELEGQRMLRTLQQRFKPWKEFEAEWEHWVKVSGYKDEQLLLQLLKTATRKELCDRVQASEGISRCHSTSMTKIDNQTKSPLEGLLGKSLQRWAVAV</sequence>
<dbReference type="AlphaFoldDB" id="A0A165EQX4"/>
<organism evidence="2 3">
    <name type="scientific">Laetiporus sulphureus 93-53</name>
    <dbReference type="NCBI Taxonomy" id="1314785"/>
    <lineage>
        <taxon>Eukaryota</taxon>
        <taxon>Fungi</taxon>
        <taxon>Dikarya</taxon>
        <taxon>Basidiomycota</taxon>
        <taxon>Agaricomycotina</taxon>
        <taxon>Agaricomycetes</taxon>
        <taxon>Polyporales</taxon>
        <taxon>Laetiporus</taxon>
    </lineage>
</organism>
<reference evidence="2 3" key="1">
    <citation type="journal article" date="2016" name="Mol. Biol. Evol.">
        <title>Comparative Genomics of Early-Diverging Mushroom-Forming Fungi Provides Insights into the Origins of Lignocellulose Decay Capabilities.</title>
        <authorList>
            <person name="Nagy L.G."/>
            <person name="Riley R."/>
            <person name="Tritt A."/>
            <person name="Adam C."/>
            <person name="Daum C."/>
            <person name="Floudas D."/>
            <person name="Sun H."/>
            <person name="Yadav J.S."/>
            <person name="Pangilinan J."/>
            <person name="Larsson K.H."/>
            <person name="Matsuura K."/>
            <person name="Barry K."/>
            <person name="Labutti K."/>
            <person name="Kuo R."/>
            <person name="Ohm R.A."/>
            <person name="Bhattacharya S.S."/>
            <person name="Shirouzu T."/>
            <person name="Yoshinaga Y."/>
            <person name="Martin F.M."/>
            <person name="Grigoriev I.V."/>
            <person name="Hibbett D.S."/>
        </authorList>
    </citation>
    <scope>NUCLEOTIDE SEQUENCE [LARGE SCALE GENOMIC DNA]</scope>
    <source>
        <strain evidence="2 3">93-53</strain>
    </source>
</reference>
<evidence type="ECO:0000313" key="3">
    <source>
        <dbReference type="Proteomes" id="UP000076871"/>
    </source>
</evidence>
<accession>A0A165EQX4</accession>
<protein>
    <recommendedName>
        <fullName evidence="4">Retrotransposon gag domain-containing protein</fullName>
    </recommendedName>
</protein>
<dbReference type="GeneID" id="63829447"/>
<dbReference type="RefSeq" id="XP_040765314.1">
    <property type="nucleotide sequence ID" value="XM_040912419.1"/>
</dbReference>
<evidence type="ECO:0000313" key="2">
    <source>
        <dbReference type="EMBL" id="KZT07574.1"/>
    </source>
</evidence>
<name>A0A165EQX4_9APHY</name>
<dbReference type="InParanoid" id="A0A165EQX4"/>
<dbReference type="OrthoDB" id="2681631at2759"/>
<feature type="compositionally biased region" description="Basic and acidic residues" evidence="1">
    <location>
        <begin position="1"/>
        <end position="14"/>
    </location>
</feature>
<proteinExistence type="predicted"/>